<dbReference type="EMBL" id="AY809378">
    <property type="protein sequence ID" value="AAX25267.2"/>
    <property type="molecule type" value="mRNA"/>
</dbReference>
<evidence type="ECO:0000313" key="2">
    <source>
        <dbReference type="EMBL" id="AAX25267.2"/>
    </source>
</evidence>
<sequence>MHTADYLSAASRRASARSKSTSAIANLRAASSYLRSASSAIYLASFCWSSSWLSRSSSAIERISRSFRPLCADYQIKKMREINAKSLKAQRNSKNNYLFVFLISFLSSLCGIFHSFLQLLYFFVVRIHFILNLTPRTAYTHAKITLKVRHAVKAHKCKDLCDTYRSLSSAVLLASSNLVNVSVSRLEETSRSSSNKRILRVIAATSASAFSRKPVSCFSVSSSAITSNCNFSNSVCNSFIFFLTTLATSDPPVILPIER</sequence>
<dbReference type="AlphaFoldDB" id="Q5C507"/>
<name>Q5C507_SCHJA</name>
<feature type="non-terminal residue" evidence="2">
    <location>
        <position position="259"/>
    </location>
</feature>
<feature type="transmembrane region" description="Helical" evidence="1">
    <location>
        <begin position="97"/>
        <end position="124"/>
    </location>
</feature>
<keyword evidence="1" id="KW-0472">Membrane</keyword>
<protein>
    <submittedName>
        <fullName evidence="2">SJCHGC09589 protein</fullName>
    </submittedName>
</protein>
<keyword evidence="1" id="KW-0812">Transmembrane</keyword>
<proteinExistence type="evidence at transcript level"/>
<evidence type="ECO:0000256" key="1">
    <source>
        <dbReference type="SAM" id="Phobius"/>
    </source>
</evidence>
<organism evidence="2">
    <name type="scientific">Schistosoma japonicum</name>
    <name type="common">Blood fluke</name>
    <dbReference type="NCBI Taxonomy" id="6182"/>
    <lineage>
        <taxon>Eukaryota</taxon>
        <taxon>Metazoa</taxon>
        <taxon>Spiralia</taxon>
        <taxon>Lophotrochozoa</taxon>
        <taxon>Platyhelminthes</taxon>
        <taxon>Trematoda</taxon>
        <taxon>Digenea</taxon>
        <taxon>Strigeidida</taxon>
        <taxon>Schistosomatoidea</taxon>
        <taxon>Schistosomatidae</taxon>
        <taxon>Schistosoma</taxon>
    </lineage>
</organism>
<accession>Q5C507</accession>
<reference evidence="2" key="1">
    <citation type="journal article" date="2006" name="PLoS Pathog.">
        <title>New perspectives on host-parasite interplay by comparative transcriptomic and proteomic analyses of Schistosoma japonicum.</title>
        <authorList>
            <person name="Liu F."/>
            <person name="Lu J."/>
            <person name="Hu W."/>
            <person name="Wang S.Y."/>
            <person name="Cui S.J."/>
            <person name="Chi M."/>
            <person name="Yan Q."/>
            <person name="Wang X.R."/>
            <person name="Song H.D."/>
            <person name="Xu X.N."/>
            <person name="Wang J.J."/>
            <person name="Zhang X.L."/>
            <person name="Zhang X."/>
            <person name="Wang Z.Q."/>
            <person name="Xue C.L."/>
            <person name="Brindley P.J."/>
            <person name="McManus D.P."/>
            <person name="Yang P.Y."/>
            <person name="Feng Z."/>
            <person name="Chen Z."/>
            <person name="Han Z.G."/>
        </authorList>
    </citation>
    <scope>NUCLEOTIDE SEQUENCE</scope>
</reference>
<keyword evidence="1" id="KW-1133">Transmembrane helix</keyword>